<proteinExistence type="predicted"/>
<feature type="domain" description="BLUF" evidence="1">
    <location>
        <begin position="18"/>
        <end position="109"/>
    </location>
</feature>
<comment type="caution">
    <text evidence="2">The sequence shown here is derived from an EMBL/GenBank/DDBJ whole genome shotgun (WGS) entry which is preliminary data.</text>
</comment>
<reference evidence="3" key="1">
    <citation type="journal article" date="2019" name="Int. J. Syst. Evol. Microbiol.">
        <title>The Global Catalogue of Microorganisms (GCM) 10K type strain sequencing project: providing services to taxonomists for standard genome sequencing and annotation.</title>
        <authorList>
            <consortium name="The Broad Institute Genomics Platform"/>
            <consortium name="The Broad Institute Genome Sequencing Center for Infectious Disease"/>
            <person name="Wu L."/>
            <person name="Ma J."/>
        </authorList>
    </citation>
    <scope>NUCLEOTIDE SEQUENCE [LARGE SCALE GENOMIC DNA]</scope>
    <source>
        <strain evidence="3">KCTC 22558</strain>
    </source>
</reference>
<dbReference type="InterPro" id="IPR036046">
    <property type="entry name" value="Acylphosphatase-like_dom_sf"/>
</dbReference>
<accession>A0ABQ3C4V8</accession>
<protein>
    <recommendedName>
        <fullName evidence="1">BLUF domain-containing protein</fullName>
    </recommendedName>
</protein>
<dbReference type="Pfam" id="PF04940">
    <property type="entry name" value="BLUF"/>
    <property type="match status" value="1"/>
</dbReference>
<dbReference type="SMART" id="SM01034">
    <property type="entry name" value="BLUF"/>
    <property type="match status" value="1"/>
</dbReference>
<dbReference type="Gene3D" id="3.30.70.100">
    <property type="match status" value="1"/>
</dbReference>
<dbReference type="InterPro" id="IPR007024">
    <property type="entry name" value="BLUF_domain"/>
</dbReference>
<keyword evidence="3" id="KW-1185">Reference proteome</keyword>
<evidence type="ECO:0000313" key="2">
    <source>
        <dbReference type="EMBL" id="GGZ68390.1"/>
    </source>
</evidence>
<dbReference type="PROSITE" id="PS50925">
    <property type="entry name" value="BLUF"/>
    <property type="match status" value="1"/>
</dbReference>
<sequence length="156" mass="17442">MTPVRAMSTRDMQTVAMIDALLYESRADERLTDAELEVILIGSRVRNARRGITGALLRDGDRIVQYLEGEPAAIERTLGAIQASPLHHDLAVIERATGVERAFDRWYMGFRGFHADHRRAAATGEWVDSLALVRDRIEGNAPLARLVALWDEFEAA</sequence>
<name>A0ABQ3C4V8_9GAMM</name>
<dbReference type="EMBL" id="BMXY01000003">
    <property type="protein sequence ID" value="GGZ68390.1"/>
    <property type="molecule type" value="Genomic_DNA"/>
</dbReference>
<organism evidence="2 3">
    <name type="scientific">Cognatilysobacter xinjiangensis</name>
    <dbReference type="NCBI Taxonomy" id="546892"/>
    <lineage>
        <taxon>Bacteria</taxon>
        <taxon>Pseudomonadati</taxon>
        <taxon>Pseudomonadota</taxon>
        <taxon>Gammaproteobacteria</taxon>
        <taxon>Lysobacterales</taxon>
        <taxon>Lysobacteraceae</taxon>
        <taxon>Cognatilysobacter</taxon>
    </lineage>
</organism>
<dbReference type="SUPFAM" id="SSF54975">
    <property type="entry name" value="Acylphosphatase/BLUF domain-like"/>
    <property type="match status" value="1"/>
</dbReference>
<dbReference type="Proteomes" id="UP000643403">
    <property type="component" value="Unassembled WGS sequence"/>
</dbReference>
<evidence type="ECO:0000259" key="1">
    <source>
        <dbReference type="PROSITE" id="PS50925"/>
    </source>
</evidence>
<evidence type="ECO:0000313" key="3">
    <source>
        <dbReference type="Proteomes" id="UP000643403"/>
    </source>
</evidence>
<gene>
    <name evidence="2" type="ORF">GCM10008101_23370</name>
</gene>